<dbReference type="GO" id="GO:0003735">
    <property type="term" value="F:structural constituent of ribosome"/>
    <property type="evidence" value="ECO:0007669"/>
    <property type="project" value="InterPro"/>
</dbReference>
<comment type="caution">
    <text evidence="5">The sequence shown here is derived from an EMBL/GenBank/DDBJ whole genome shotgun (WGS) entry which is preliminary data.</text>
</comment>
<sequence length="159" mass="17709">MLPTLPLLAQVASMPFKRSQTGLFHGKVIQFGNNVPFSKHKTRRTWLPNIQQKGLRSEILNKEITIKVSTKALKTIKKCGGIDQYILRTRSELLGPEGMRIRIRLRDRQQANALQAAKNPLLAEERQVDEVEGEAEPDADAVEAIGEVEVANAEAKKAS</sequence>
<dbReference type="HAMAP" id="MF_00373">
    <property type="entry name" value="Ribosomal_bL28"/>
    <property type="match status" value="1"/>
</dbReference>
<dbReference type="GO" id="GO:0005762">
    <property type="term" value="C:mitochondrial large ribosomal subunit"/>
    <property type="evidence" value="ECO:0007669"/>
    <property type="project" value="TreeGrafter"/>
</dbReference>
<evidence type="ECO:0000313" key="5">
    <source>
        <dbReference type="EMBL" id="THH03920.1"/>
    </source>
</evidence>
<comment type="similarity">
    <text evidence="1">Belongs to the bacterial ribosomal protein bL28 family.</text>
</comment>
<dbReference type="Gene3D" id="2.30.170.40">
    <property type="entry name" value="Ribosomal protein L28/L24"/>
    <property type="match status" value="1"/>
</dbReference>
<organism evidence="5 6">
    <name type="scientific">Phellinidium pouzarii</name>
    <dbReference type="NCBI Taxonomy" id="167371"/>
    <lineage>
        <taxon>Eukaryota</taxon>
        <taxon>Fungi</taxon>
        <taxon>Dikarya</taxon>
        <taxon>Basidiomycota</taxon>
        <taxon>Agaricomycotina</taxon>
        <taxon>Agaricomycetes</taxon>
        <taxon>Hymenochaetales</taxon>
        <taxon>Hymenochaetaceae</taxon>
        <taxon>Phellinidium</taxon>
    </lineage>
</organism>
<keyword evidence="2" id="KW-0689">Ribosomal protein</keyword>
<accession>A0A4S4L358</accession>
<dbReference type="InterPro" id="IPR037147">
    <property type="entry name" value="Ribosomal_bL28_sf"/>
</dbReference>
<dbReference type="PANTHER" id="PTHR13528">
    <property type="entry name" value="39S RIBOSOMAL PROTEIN L28, MITOCHONDRIAL"/>
    <property type="match status" value="1"/>
</dbReference>
<reference evidence="5 6" key="1">
    <citation type="submission" date="2019-02" db="EMBL/GenBank/DDBJ databases">
        <title>Genome sequencing of the rare red list fungi Phellinidium pouzarii.</title>
        <authorList>
            <person name="Buettner E."/>
            <person name="Kellner H."/>
        </authorList>
    </citation>
    <scope>NUCLEOTIDE SEQUENCE [LARGE SCALE GENOMIC DNA]</scope>
    <source>
        <strain evidence="5 6">DSM 108285</strain>
    </source>
</reference>
<gene>
    <name evidence="5" type="ORF">EW145_g5902</name>
</gene>
<dbReference type="OrthoDB" id="361870at2759"/>
<dbReference type="AlphaFoldDB" id="A0A4S4L358"/>
<dbReference type="PANTHER" id="PTHR13528:SF2">
    <property type="entry name" value="LARGE RIBOSOMAL SUBUNIT PROTEIN BL28M"/>
    <property type="match status" value="1"/>
</dbReference>
<evidence type="ECO:0000256" key="2">
    <source>
        <dbReference type="ARBA" id="ARBA00022980"/>
    </source>
</evidence>
<dbReference type="Pfam" id="PF00830">
    <property type="entry name" value="Ribosomal_L28"/>
    <property type="match status" value="1"/>
</dbReference>
<protein>
    <recommendedName>
        <fullName evidence="4">Large ribosomal subunit protein bL28m</fullName>
    </recommendedName>
</protein>
<dbReference type="FunFam" id="2.30.170.40:FF:000003">
    <property type="entry name" value="54S ribosomal protein L24"/>
    <property type="match status" value="1"/>
</dbReference>
<dbReference type="InterPro" id="IPR026569">
    <property type="entry name" value="Ribosomal_bL28"/>
</dbReference>
<evidence type="ECO:0000256" key="4">
    <source>
        <dbReference type="ARBA" id="ARBA00035269"/>
    </source>
</evidence>
<evidence type="ECO:0000256" key="3">
    <source>
        <dbReference type="ARBA" id="ARBA00023274"/>
    </source>
</evidence>
<dbReference type="EMBL" id="SGPK01000396">
    <property type="protein sequence ID" value="THH03920.1"/>
    <property type="molecule type" value="Genomic_DNA"/>
</dbReference>
<dbReference type="SUPFAM" id="SSF143800">
    <property type="entry name" value="L28p-like"/>
    <property type="match status" value="1"/>
</dbReference>
<keyword evidence="6" id="KW-1185">Reference proteome</keyword>
<keyword evidence="3" id="KW-0687">Ribonucleoprotein</keyword>
<dbReference type="Proteomes" id="UP000308199">
    <property type="component" value="Unassembled WGS sequence"/>
</dbReference>
<evidence type="ECO:0000256" key="1">
    <source>
        <dbReference type="ARBA" id="ARBA00008760"/>
    </source>
</evidence>
<name>A0A4S4L358_9AGAM</name>
<dbReference type="InterPro" id="IPR034704">
    <property type="entry name" value="Ribosomal_bL28/bL31-like_sf"/>
</dbReference>
<proteinExistence type="inferred from homology"/>
<evidence type="ECO:0000313" key="6">
    <source>
        <dbReference type="Proteomes" id="UP000308199"/>
    </source>
</evidence>